<feature type="domain" description="RNase III" evidence="5">
    <location>
        <begin position="1"/>
        <end position="24"/>
    </location>
</feature>
<dbReference type="PANTHER" id="PTHR14950:SF66">
    <property type="entry name" value="RIBONUCLEASE 3-LIKE PROTEIN 2"/>
    <property type="match status" value="1"/>
</dbReference>
<evidence type="ECO:0000256" key="1">
    <source>
        <dbReference type="ARBA" id="ARBA00022801"/>
    </source>
</evidence>
<dbReference type="InterPro" id="IPR014720">
    <property type="entry name" value="dsRBD_dom"/>
</dbReference>
<dbReference type="Pfam" id="PF14709">
    <property type="entry name" value="DND1_DSRM"/>
    <property type="match status" value="1"/>
</dbReference>
<organism evidence="6">
    <name type="scientific">Solanum chilense</name>
    <name type="common">Tomato</name>
    <name type="synonym">Lycopersicon chilense</name>
    <dbReference type="NCBI Taxonomy" id="4083"/>
    <lineage>
        <taxon>Eukaryota</taxon>
        <taxon>Viridiplantae</taxon>
        <taxon>Streptophyta</taxon>
        <taxon>Embryophyta</taxon>
        <taxon>Tracheophyta</taxon>
        <taxon>Spermatophyta</taxon>
        <taxon>Magnoliopsida</taxon>
        <taxon>eudicotyledons</taxon>
        <taxon>Gunneridae</taxon>
        <taxon>Pentapetalae</taxon>
        <taxon>asterids</taxon>
        <taxon>lamiids</taxon>
        <taxon>Solanales</taxon>
        <taxon>Solanaceae</taxon>
        <taxon>Solanoideae</taxon>
        <taxon>Solaneae</taxon>
        <taxon>Solanum</taxon>
        <taxon>Solanum subgen. Lycopersicon</taxon>
    </lineage>
</organism>
<gene>
    <name evidence="6" type="ORF">EJD97_003074</name>
</gene>
<comment type="caution">
    <text evidence="6">The sequence shown here is derived from an EMBL/GenBank/DDBJ whole genome shotgun (WGS) entry which is preliminary data.</text>
</comment>
<dbReference type="GO" id="GO:0005634">
    <property type="term" value="C:nucleus"/>
    <property type="evidence" value="ECO:0007669"/>
    <property type="project" value="TreeGrafter"/>
</dbReference>
<dbReference type="EMBL" id="RXGB01001408">
    <property type="protein sequence ID" value="TMW99066.1"/>
    <property type="molecule type" value="Genomic_DNA"/>
</dbReference>
<dbReference type="Gene3D" id="3.30.160.20">
    <property type="match status" value="1"/>
</dbReference>
<dbReference type="SUPFAM" id="SSF69065">
    <property type="entry name" value="RNase III domain-like"/>
    <property type="match status" value="1"/>
</dbReference>
<keyword evidence="1" id="KW-0378">Hydrolase</keyword>
<dbReference type="AlphaFoldDB" id="A0A6N2BV69"/>
<proteinExistence type="predicted"/>
<dbReference type="PROSITE" id="PS50137">
    <property type="entry name" value="DS_RBD"/>
    <property type="match status" value="1"/>
</dbReference>
<name>A0A6N2BV69_SOLCI</name>
<evidence type="ECO:0008006" key="7">
    <source>
        <dbReference type="Google" id="ProtNLM"/>
    </source>
</evidence>
<reference evidence="6" key="1">
    <citation type="submission" date="2019-05" db="EMBL/GenBank/DDBJ databases">
        <title>The de novo reference genome and transcriptome assemblies of the wild tomato species Solanum chilense.</title>
        <authorList>
            <person name="Stam R."/>
            <person name="Nosenko T."/>
            <person name="Hoerger A.C."/>
            <person name="Stephan W."/>
            <person name="Seidel M.A."/>
            <person name="Kuhn J.M.M."/>
            <person name="Haberer G."/>
            <person name="Tellier A."/>
        </authorList>
    </citation>
    <scope>NUCLEOTIDE SEQUENCE</scope>
    <source>
        <tissue evidence="6">Mature leaves</tissue>
    </source>
</reference>
<evidence type="ECO:0000256" key="3">
    <source>
        <dbReference type="PROSITE-ProRule" id="PRU00266"/>
    </source>
</evidence>
<dbReference type="PROSITE" id="PS50142">
    <property type="entry name" value="RNASE_3_2"/>
    <property type="match status" value="1"/>
</dbReference>
<dbReference type="SUPFAM" id="SSF54768">
    <property type="entry name" value="dsRNA-binding domain-like"/>
    <property type="match status" value="1"/>
</dbReference>
<sequence length="166" mass="18921">MIKAPKVLADIVESVMGAVYLDCGFDVNAVWVNIASVYLDGQFIASASSEHKENAKLQVAKAALKELFYNPFDKMDVEFVPFQRKKRDSESITFQKKKMDVEFDPTKECEGAKQKLNGLCQIEKWPKPTYRVEKEIGPVHDRRFICSVQIIIAEGMLFVRGMKSHE</sequence>
<dbReference type="GO" id="GO:0004525">
    <property type="term" value="F:ribonuclease III activity"/>
    <property type="evidence" value="ECO:0007669"/>
    <property type="project" value="InterPro"/>
</dbReference>
<dbReference type="GO" id="GO:0005737">
    <property type="term" value="C:cytoplasm"/>
    <property type="evidence" value="ECO:0007669"/>
    <property type="project" value="TreeGrafter"/>
</dbReference>
<dbReference type="GO" id="GO:0030422">
    <property type="term" value="P:siRNA processing"/>
    <property type="evidence" value="ECO:0007669"/>
    <property type="project" value="TreeGrafter"/>
</dbReference>
<dbReference type="InterPro" id="IPR000999">
    <property type="entry name" value="RNase_III_dom"/>
</dbReference>
<keyword evidence="2 3" id="KW-0694">RNA-binding</keyword>
<dbReference type="GO" id="GO:0003723">
    <property type="term" value="F:RNA binding"/>
    <property type="evidence" value="ECO:0007669"/>
    <property type="project" value="UniProtKB-UniRule"/>
</dbReference>
<dbReference type="PANTHER" id="PTHR14950">
    <property type="entry name" value="DICER-RELATED"/>
    <property type="match status" value="1"/>
</dbReference>
<dbReference type="InterPro" id="IPR036389">
    <property type="entry name" value="RNase_III_sf"/>
</dbReference>
<evidence type="ECO:0000259" key="5">
    <source>
        <dbReference type="PROSITE" id="PS50142"/>
    </source>
</evidence>
<feature type="domain" description="DRBM" evidence="4">
    <location>
        <begin position="111"/>
        <end position="150"/>
    </location>
</feature>
<evidence type="ECO:0000313" key="6">
    <source>
        <dbReference type="EMBL" id="TMW99066.1"/>
    </source>
</evidence>
<dbReference type="Gene3D" id="1.10.1520.10">
    <property type="entry name" value="Ribonuclease III domain"/>
    <property type="match status" value="1"/>
</dbReference>
<evidence type="ECO:0000256" key="2">
    <source>
        <dbReference type="ARBA" id="ARBA00022884"/>
    </source>
</evidence>
<evidence type="ECO:0000259" key="4">
    <source>
        <dbReference type="PROSITE" id="PS50137"/>
    </source>
</evidence>
<protein>
    <recommendedName>
        <fullName evidence="7">RNase III domain-containing protein</fullName>
    </recommendedName>
</protein>
<accession>A0A6N2BV69</accession>